<accession>A0ABP0A7X4</accession>
<evidence type="ECO:0000313" key="1">
    <source>
        <dbReference type="EMBL" id="CAK6446023.1"/>
    </source>
</evidence>
<dbReference type="Proteomes" id="UP001314169">
    <property type="component" value="Chromosome 5"/>
</dbReference>
<gene>
    <name evidence="1" type="ORF">MPIPNATIZW_LOCUS14329</name>
</gene>
<protein>
    <submittedName>
        <fullName evidence="1">Uncharacterized protein</fullName>
    </submittedName>
</protein>
<keyword evidence="2" id="KW-1185">Reference proteome</keyword>
<proteinExistence type="predicted"/>
<reference evidence="1" key="1">
    <citation type="submission" date="2023-12" db="EMBL/GenBank/DDBJ databases">
        <authorList>
            <person name="Brown T."/>
        </authorList>
    </citation>
    <scope>NUCLEOTIDE SEQUENCE</scope>
</reference>
<organism evidence="1 2">
    <name type="scientific">Pipistrellus nathusii</name>
    <name type="common">Nathusius' pipistrelle</name>
    <dbReference type="NCBI Taxonomy" id="59473"/>
    <lineage>
        <taxon>Eukaryota</taxon>
        <taxon>Metazoa</taxon>
        <taxon>Chordata</taxon>
        <taxon>Craniata</taxon>
        <taxon>Vertebrata</taxon>
        <taxon>Euteleostomi</taxon>
        <taxon>Mammalia</taxon>
        <taxon>Eutheria</taxon>
        <taxon>Laurasiatheria</taxon>
        <taxon>Chiroptera</taxon>
        <taxon>Yangochiroptera</taxon>
        <taxon>Vespertilionidae</taxon>
        <taxon>Pipistrellus</taxon>
    </lineage>
</organism>
<evidence type="ECO:0000313" key="2">
    <source>
        <dbReference type="Proteomes" id="UP001314169"/>
    </source>
</evidence>
<name>A0ABP0A7X4_PIPNA</name>
<sequence length="101" mass="12215">MFHATVTLKALLGKKRPIVSYRIINPYRIPELYNFQPFCNFCYLHHSHFFLTQRPWSKLLLLLKYGHYDECESFGLFEILFQLLMVQIDMCYIFLKTCLLQ</sequence>
<dbReference type="EMBL" id="OY882862">
    <property type="protein sequence ID" value="CAK6446023.1"/>
    <property type="molecule type" value="Genomic_DNA"/>
</dbReference>